<evidence type="ECO:0000256" key="4">
    <source>
        <dbReference type="ARBA" id="ARBA00023002"/>
    </source>
</evidence>
<evidence type="ECO:0000256" key="2">
    <source>
        <dbReference type="ARBA" id="ARBA00022563"/>
    </source>
</evidence>
<evidence type="ECO:0000256" key="8">
    <source>
        <dbReference type="ARBA" id="ARBA00039631"/>
    </source>
</evidence>
<evidence type="ECO:0000256" key="9">
    <source>
        <dbReference type="ARBA" id="ARBA00042299"/>
    </source>
</evidence>
<evidence type="ECO:0000256" key="10">
    <source>
        <dbReference type="ARBA" id="ARBA00048873"/>
    </source>
</evidence>
<dbReference type="SUPFAM" id="SSF51735">
    <property type="entry name" value="NAD(P)-binding Rossmann-fold domains"/>
    <property type="match status" value="1"/>
</dbReference>
<gene>
    <name evidence="12" type="ORF">EOE65_02605</name>
</gene>
<name>A0A437QDH9_9GAMM</name>
<dbReference type="EC" id="1.5.1.50" evidence="7"/>
<dbReference type="GO" id="GO:0004146">
    <property type="term" value="F:dihydrofolate reductase activity"/>
    <property type="evidence" value="ECO:0007669"/>
    <property type="project" value="UniProtKB-EC"/>
</dbReference>
<dbReference type="PROSITE" id="PS00061">
    <property type="entry name" value="ADH_SHORT"/>
    <property type="match status" value="1"/>
</dbReference>
<comment type="catalytic activity">
    <reaction evidence="11">
        <text>7,8-dihydromonapterin + NADPH + H(+) = 5,6,7,8-tetrahydromonapterin + NADP(+)</text>
        <dbReference type="Rhea" id="RHEA:34847"/>
        <dbReference type="ChEBI" id="CHEBI:15378"/>
        <dbReference type="ChEBI" id="CHEBI:57783"/>
        <dbReference type="ChEBI" id="CHEBI:58349"/>
        <dbReference type="ChEBI" id="CHEBI:71175"/>
        <dbReference type="ChEBI" id="CHEBI:71177"/>
        <dbReference type="EC" id="1.5.1.50"/>
    </reaction>
</comment>
<keyword evidence="2" id="KW-0554">One-carbon metabolism</keyword>
<dbReference type="InterPro" id="IPR036291">
    <property type="entry name" value="NAD(P)-bd_dom_sf"/>
</dbReference>
<organism evidence="12 13">
    <name type="scientific">Neptunomonas marina</name>
    <dbReference type="NCBI Taxonomy" id="1815562"/>
    <lineage>
        <taxon>Bacteria</taxon>
        <taxon>Pseudomonadati</taxon>
        <taxon>Pseudomonadota</taxon>
        <taxon>Gammaproteobacteria</taxon>
        <taxon>Oceanospirillales</taxon>
        <taxon>Oceanospirillaceae</taxon>
        <taxon>Neptunomonas</taxon>
    </lineage>
</organism>
<accession>A0A437QDH9</accession>
<keyword evidence="13" id="KW-1185">Reference proteome</keyword>
<dbReference type="NCBIfam" id="NF005066">
    <property type="entry name" value="PRK06483.1"/>
    <property type="match status" value="1"/>
</dbReference>
<keyword evidence="4 12" id="KW-0560">Oxidoreductase</keyword>
<evidence type="ECO:0000256" key="7">
    <source>
        <dbReference type="ARBA" id="ARBA00039145"/>
    </source>
</evidence>
<keyword evidence="3" id="KW-0521">NADP</keyword>
<dbReference type="EC" id="1.5.1.3" evidence="1"/>
<comment type="catalytic activity">
    <reaction evidence="10">
        <text>(6S)-5,6,7,8-tetrahydrofolate + NADP(+) = 7,8-dihydrofolate + NADPH + H(+)</text>
        <dbReference type="Rhea" id="RHEA:15009"/>
        <dbReference type="ChEBI" id="CHEBI:15378"/>
        <dbReference type="ChEBI" id="CHEBI:57451"/>
        <dbReference type="ChEBI" id="CHEBI:57453"/>
        <dbReference type="ChEBI" id="CHEBI:57783"/>
        <dbReference type="ChEBI" id="CHEBI:58349"/>
        <dbReference type="EC" id="1.5.1.3"/>
    </reaction>
</comment>
<evidence type="ECO:0000313" key="13">
    <source>
        <dbReference type="Proteomes" id="UP000282818"/>
    </source>
</evidence>
<evidence type="ECO:0000256" key="5">
    <source>
        <dbReference type="ARBA" id="ARBA00037508"/>
    </source>
</evidence>
<comment type="function">
    <text evidence="5">Catalyzes the reduction of dihydromonapterin to tetrahydromonapterin. Also has lower activity with dihydrofolate.</text>
</comment>
<dbReference type="InterPro" id="IPR020904">
    <property type="entry name" value="Sc_DH/Rdtase_CS"/>
</dbReference>
<dbReference type="PANTHER" id="PTHR43639">
    <property type="entry name" value="OXIDOREDUCTASE, SHORT-CHAIN DEHYDROGENASE/REDUCTASE FAMILY (AFU_ORTHOLOGUE AFUA_5G02870)"/>
    <property type="match status" value="1"/>
</dbReference>
<dbReference type="Pfam" id="PF13561">
    <property type="entry name" value="adh_short_C2"/>
    <property type="match status" value="1"/>
</dbReference>
<dbReference type="GO" id="GO:0006730">
    <property type="term" value="P:one-carbon metabolic process"/>
    <property type="evidence" value="ECO:0007669"/>
    <property type="project" value="UniProtKB-KW"/>
</dbReference>
<evidence type="ECO:0000313" key="12">
    <source>
        <dbReference type="EMBL" id="RVU32561.1"/>
    </source>
</evidence>
<dbReference type="PRINTS" id="PR00081">
    <property type="entry name" value="GDHRDH"/>
</dbReference>
<reference evidence="12 13" key="1">
    <citation type="submission" date="2019-01" db="EMBL/GenBank/DDBJ databases">
        <authorList>
            <person name="Chen W.-M."/>
        </authorList>
    </citation>
    <scope>NUCLEOTIDE SEQUENCE [LARGE SCALE GENOMIC DNA]</scope>
    <source>
        <strain evidence="12 13">HPM-16</strain>
    </source>
</reference>
<sequence>MGNKTVLITGVGKRIGLALAQHLLAEGYDVIGTYRTRYDSIEALKAAGADLYCVDFYDDTQLSAFIATIQATYPSLRAIVHNASDWLPEGQATPAETLAKMMQIHVGVPYQINLALQALLTAHDGTADIVHLSDYVAEKGSKKHIAYAASKAALNNLTLSFAAQLAPKVKVNAVAPAMIMFNPDDDEQYRAKTLKKSLMEIEPGAQEVVEAITYLLNSQYVTGRVLPVDGGRHLK</sequence>
<dbReference type="PANTHER" id="PTHR43639:SF6">
    <property type="entry name" value="DIHYDROMONAPTERIN REDUCTASE"/>
    <property type="match status" value="1"/>
</dbReference>
<dbReference type="InterPro" id="IPR002347">
    <property type="entry name" value="SDR_fam"/>
</dbReference>
<comment type="similarity">
    <text evidence="6">Belongs to the short-chain dehydrogenases/reductases (SDR) family. FolM subfamily.</text>
</comment>
<protein>
    <recommendedName>
        <fullName evidence="8">Dihydromonapterin reductase</fullName>
        <ecNumber evidence="1">1.5.1.3</ecNumber>
        <ecNumber evidence="7">1.5.1.50</ecNumber>
    </recommendedName>
    <alternativeName>
        <fullName evidence="9">Dihydrofolate reductase</fullName>
    </alternativeName>
</protein>
<comment type="caution">
    <text evidence="12">The sequence shown here is derived from an EMBL/GenBank/DDBJ whole genome shotgun (WGS) entry which is preliminary data.</text>
</comment>
<proteinExistence type="inferred from homology"/>
<evidence type="ECO:0000256" key="11">
    <source>
        <dbReference type="ARBA" id="ARBA00049376"/>
    </source>
</evidence>
<evidence type="ECO:0000256" key="1">
    <source>
        <dbReference type="ARBA" id="ARBA00012856"/>
    </source>
</evidence>
<dbReference type="EMBL" id="SACQ01000001">
    <property type="protein sequence ID" value="RVU32561.1"/>
    <property type="molecule type" value="Genomic_DNA"/>
</dbReference>
<evidence type="ECO:0000256" key="6">
    <source>
        <dbReference type="ARBA" id="ARBA00038212"/>
    </source>
</evidence>
<dbReference type="AlphaFoldDB" id="A0A437QDH9"/>
<dbReference type="Gene3D" id="3.40.50.720">
    <property type="entry name" value="NAD(P)-binding Rossmann-like Domain"/>
    <property type="match status" value="1"/>
</dbReference>
<evidence type="ECO:0000256" key="3">
    <source>
        <dbReference type="ARBA" id="ARBA00022857"/>
    </source>
</evidence>
<dbReference type="Proteomes" id="UP000282818">
    <property type="component" value="Unassembled WGS sequence"/>
</dbReference>
<dbReference type="RefSeq" id="WP_127692730.1">
    <property type="nucleotide sequence ID" value="NZ_SACQ01000001.1"/>
</dbReference>